<dbReference type="GO" id="GO:0004373">
    <property type="term" value="F:alpha-1,4-glucan glucosyltransferase (UDP-glucose donor) activity"/>
    <property type="evidence" value="ECO:0007669"/>
    <property type="project" value="InterPro"/>
</dbReference>
<dbReference type="Pfam" id="PF08323">
    <property type="entry name" value="Glyco_transf_5"/>
    <property type="match status" value="1"/>
</dbReference>
<feature type="domain" description="Glycosyl transferase family 1" evidence="9">
    <location>
        <begin position="283"/>
        <end position="439"/>
    </location>
</feature>
<evidence type="ECO:0000313" key="11">
    <source>
        <dbReference type="EMBL" id="HEV09053.1"/>
    </source>
</evidence>
<feature type="binding site" evidence="8">
    <location>
        <position position="15"/>
    </location>
    <ligand>
        <name>ADP-alpha-D-glucose</name>
        <dbReference type="ChEBI" id="CHEBI:57498"/>
    </ligand>
</feature>
<keyword evidence="5 8" id="KW-0328">Glycosyltransferase</keyword>
<reference evidence="11" key="1">
    <citation type="journal article" date="2020" name="mSystems">
        <title>Genome- and Community-Level Interaction Insights into Carbon Utilization and Element Cycling Functions of Hydrothermarchaeota in Hydrothermal Sediment.</title>
        <authorList>
            <person name="Zhou Z."/>
            <person name="Liu Y."/>
            <person name="Xu W."/>
            <person name="Pan J."/>
            <person name="Luo Z.H."/>
            <person name="Li M."/>
        </authorList>
    </citation>
    <scope>NUCLEOTIDE SEQUENCE [LARGE SCALE GENOMIC DNA]</scope>
    <source>
        <strain evidence="11">SpSt-1257</strain>
    </source>
</reference>
<name>A0A831YD39_9AQUI</name>
<dbReference type="SUPFAM" id="SSF53756">
    <property type="entry name" value="UDP-Glycosyltransferase/glycogen phosphorylase"/>
    <property type="match status" value="1"/>
</dbReference>
<evidence type="ECO:0000256" key="1">
    <source>
        <dbReference type="ARBA" id="ARBA00001478"/>
    </source>
</evidence>
<comment type="caution">
    <text evidence="11">The sequence shown here is derived from an EMBL/GenBank/DDBJ whole genome shotgun (WGS) entry which is preliminary data.</text>
</comment>
<protein>
    <recommendedName>
        <fullName evidence="8">Glycogen synthase</fullName>
        <ecNumber evidence="8">2.4.1.21</ecNumber>
    </recommendedName>
    <alternativeName>
        <fullName evidence="8">Starch [bacterial glycogen] synthase</fullName>
    </alternativeName>
</protein>
<evidence type="ECO:0000256" key="3">
    <source>
        <dbReference type="ARBA" id="ARBA00004964"/>
    </source>
</evidence>
<dbReference type="HAMAP" id="MF_00484">
    <property type="entry name" value="Glycogen_synth"/>
    <property type="match status" value="1"/>
</dbReference>
<dbReference type="UniPathway" id="UPA00164"/>
<keyword evidence="6 8" id="KW-0808">Transferase</keyword>
<dbReference type="InterPro" id="IPR013534">
    <property type="entry name" value="Starch_synth_cat_dom"/>
</dbReference>
<dbReference type="InterPro" id="IPR011835">
    <property type="entry name" value="GS/SS"/>
</dbReference>
<evidence type="ECO:0000256" key="2">
    <source>
        <dbReference type="ARBA" id="ARBA00002764"/>
    </source>
</evidence>
<organism evidence="11">
    <name type="scientific">Sulfurihydrogenibium azorense</name>
    <dbReference type="NCBI Taxonomy" id="309806"/>
    <lineage>
        <taxon>Bacteria</taxon>
        <taxon>Pseudomonadati</taxon>
        <taxon>Aquificota</taxon>
        <taxon>Aquificia</taxon>
        <taxon>Aquificales</taxon>
        <taxon>Hydrogenothermaceae</taxon>
        <taxon>Sulfurihydrogenibium</taxon>
    </lineage>
</organism>
<dbReference type="CDD" id="cd03791">
    <property type="entry name" value="GT5_Glycogen_synthase_DULL1-like"/>
    <property type="match status" value="1"/>
</dbReference>
<dbReference type="InterPro" id="IPR001296">
    <property type="entry name" value="Glyco_trans_1"/>
</dbReference>
<evidence type="ECO:0000256" key="6">
    <source>
        <dbReference type="ARBA" id="ARBA00022679"/>
    </source>
</evidence>
<accession>A0A831YD39</accession>
<comment type="similarity">
    <text evidence="4 8">Belongs to the glycosyltransferase 1 family. Bacterial/plant glycogen synthase subfamily.</text>
</comment>
<dbReference type="AlphaFoldDB" id="A0A831YD39"/>
<comment type="pathway">
    <text evidence="3 8">Glycan biosynthesis; glycogen biosynthesis.</text>
</comment>
<evidence type="ECO:0000256" key="5">
    <source>
        <dbReference type="ARBA" id="ARBA00022676"/>
    </source>
</evidence>
<dbReference type="EMBL" id="DSFC01000082">
    <property type="protein sequence ID" value="HEV09053.1"/>
    <property type="molecule type" value="Genomic_DNA"/>
</dbReference>
<proteinExistence type="inferred from homology"/>
<sequence length="477" mass="54873">MKVVFVSSEIYPFAKTGGLADIAGALPVKMAKHGIRTFAFMPLYKTVDTEKFGIKPINVKLDVYLNGRSYTFEVYKLIDGVSYFFLKNDELFGRDYLYGTPEGDYPDNDVRFGAFSYAVMEFIKNEGLNPDIIHVNDWQTSLIPVLTYYKYGWHDVKTVLTIHNLAYQGIFDKYSIERLNLGWDLFHIEALEFYDKVNFLKGGIVFSTAVTTVSPTYAKEILTPEYGYGLDGLLRKYEKKLFGIINGIDYDVWNPETDKHIYKNYCSFTLQNKDINKEMFLKETGLKDKSKPLFIFIGRFAKQKGIDLIIDSIDDLSKLHINLAILGSGDKGYNDFFESIKDKYENIFVKVGYDEPLSRKMYASADFLIMPSLFEPCGLNQMIAMRYGTLVVARKTGGLNDTVKDISEKDGYGIVFEKPEKHEFLNAISRAVELYKNKTTFKDLRKKVMELDFSIESTAAKYIKLYENIKYSREVKL</sequence>
<dbReference type="Proteomes" id="UP000885621">
    <property type="component" value="Unassembled WGS sequence"/>
</dbReference>
<evidence type="ECO:0000256" key="8">
    <source>
        <dbReference type="HAMAP-Rule" id="MF_00484"/>
    </source>
</evidence>
<comment type="function">
    <text evidence="2 8">Synthesizes alpha-1,4-glucan chains using ADP-glucose.</text>
</comment>
<comment type="catalytic activity">
    <reaction evidence="1 8">
        <text>[(1-&gt;4)-alpha-D-glucosyl](n) + ADP-alpha-D-glucose = [(1-&gt;4)-alpha-D-glucosyl](n+1) + ADP + H(+)</text>
        <dbReference type="Rhea" id="RHEA:18189"/>
        <dbReference type="Rhea" id="RHEA-COMP:9584"/>
        <dbReference type="Rhea" id="RHEA-COMP:9587"/>
        <dbReference type="ChEBI" id="CHEBI:15378"/>
        <dbReference type="ChEBI" id="CHEBI:15444"/>
        <dbReference type="ChEBI" id="CHEBI:57498"/>
        <dbReference type="ChEBI" id="CHEBI:456216"/>
        <dbReference type="EC" id="2.4.1.21"/>
    </reaction>
</comment>
<dbReference type="Pfam" id="PF00534">
    <property type="entry name" value="Glycos_transf_1"/>
    <property type="match status" value="1"/>
</dbReference>
<gene>
    <name evidence="8 11" type="primary">glgA</name>
    <name evidence="11" type="ORF">ENO34_01485</name>
</gene>
<dbReference type="PANTHER" id="PTHR45825:SF11">
    <property type="entry name" value="ALPHA AMYLASE DOMAIN-CONTAINING PROTEIN"/>
    <property type="match status" value="1"/>
</dbReference>
<evidence type="ECO:0000256" key="4">
    <source>
        <dbReference type="ARBA" id="ARBA00010281"/>
    </source>
</evidence>
<dbReference type="Gene3D" id="3.40.50.2000">
    <property type="entry name" value="Glycogen Phosphorylase B"/>
    <property type="match status" value="2"/>
</dbReference>
<dbReference type="EC" id="2.4.1.21" evidence="8"/>
<evidence type="ECO:0000256" key="7">
    <source>
        <dbReference type="ARBA" id="ARBA00023056"/>
    </source>
</evidence>
<dbReference type="PANTHER" id="PTHR45825">
    <property type="entry name" value="GRANULE-BOUND STARCH SYNTHASE 1, CHLOROPLASTIC/AMYLOPLASTIC"/>
    <property type="match status" value="1"/>
</dbReference>
<feature type="domain" description="Starch synthase catalytic" evidence="10">
    <location>
        <begin position="2"/>
        <end position="236"/>
    </location>
</feature>
<evidence type="ECO:0000259" key="9">
    <source>
        <dbReference type="Pfam" id="PF00534"/>
    </source>
</evidence>
<keyword evidence="7 8" id="KW-0320">Glycogen biosynthesis</keyword>
<dbReference type="NCBIfam" id="TIGR02095">
    <property type="entry name" value="glgA"/>
    <property type="match status" value="1"/>
</dbReference>
<evidence type="ECO:0000259" key="10">
    <source>
        <dbReference type="Pfam" id="PF08323"/>
    </source>
</evidence>
<dbReference type="NCBIfam" id="NF001899">
    <property type="entry name" value="PRK00654.1-2"/>
    <property type="match status" value="1"/>
</dbReference>
<dbReference type="GO" id="GO:0009011">
    <property type="term" value="F:alpha-1,4-glucan glucosyltransferase (ADP-glucose donor) activity"/>
    <property type="evidence" value="ECO:0007669"/>
    <property type="project" value="UniProtKB-UniRule"/>
</dbReference>
<dbReference type="GO" id="GO:0005978">
    <property type="term" value="P:glycogen biosynthetic process"/>
    <property type="evidence" value="ECO:0007669"/>
    <property type="project" value="UniProtKB-UniRule"/>
</dbReference>